<sequence>MVYFNGSYWLCSSRNNDKKVFAESFSKISSRDMDGNRINEIIIIDIQKCSDISTPENVEEYSKYLDSDNVNSGNVNYIFVNYIFQNLVYIPNRVDTVTIHFKLVMDIGSGGESKELSLLPTVSIKGSGGVSISSPSTVSIASSRSGIVVVSGYAIFPIKAFNLNIAENEVYNMEINIEIKPPSGSSLNLKAVRLEYLAITGASIADPWRE</sequence>
<evidence type="ECO:0000313" key="1">
    <source>
        <dbReference type="EMBL" id="HGN36535.1"/>
    </source>
</evidence>
<organism evidence="1">
    <name type="scientific">Ignisphaera aggregans</name>
    <dbReference type="NCBI Taxonomy" id="334771"/>
    <lineage>
        <taxon>Archaea</taxon>
        <taxon>Thermoproteota</taxon>
        <taxon>Thermoprotei</taxon>
        <taxon>Desulfurococcales</taxon>
        <taxon>Desulfurococcaceae</taxon>
        <taxon>Ignisphaera</taxon>
    </lineage>
</organism>
<reference evidence="1" key="1">
    <citation type="journal article" date="2020" name="mSystems">
        <title>Genome- and Community-Level Interaction Insights into Carbon Utilization and Element Cycling Functions of Hydrothermarchaeota in Hydrothermal Sediment.</title>
        <authorList>
            <person name="Zhou Z."/>
            <person name="Liu Y."/>
            <person name="Xu W."/>
            <person name="Pan J."/>
            <person name="Luo Z.H."/>
            <person name="Li M."/>
        </authorList>
    </citation>
    <scope>NUCLEOTIDE SEQUENCE [LARGE SCALE GENOMIC DNA]</scope>
    <source>
        <strain evidence="1">SpSt-618</strain>
    </source>
</reference>
<gene>
    <name evidence="1" type="ORF">ENT87_03175</name>
</gene>
<protein>
    <submittedName>
        <fullName evidence="1">Uncharacterized protein</fullName>
    </submittedName>
</protein>
<dbReference type="EMBL" id="DTAI01000090">
    <property type="protein sequence ID" value="HGN36535.1"/>
    <property type="molecule type" value="Genomic_DNA"/>
</dbReference>
<accession>A0A7J3I7H9</accession>
<proteinExistence type="predicted"/>
<dbReference type="AlphaFoldDB" id="A0A7J3I7H9"/>
<comment type="caution">
    <text evidence="1">The sequence shown here is derived from an EMBL/GenBank/DDBJ whole genome shotgun (WGS) entry which is preliminary data.</text>
</comment>
<name>A0A7J3I7H9_9CREN</name>